<proteinExistence type="predicted"/>
<organism evidence="2 3">
    <name type="scientific">Noviluteimonas caseinilytica</name>
    <dbReference type="NCBI Taxonomy" id="2675101"/>
    <lineage>
        <taxon>Bacteria</taxon>
        <taxon>Pseudomonadati</taxon>
        <taxon>Pseudomonadota</taxon>
        <taxon>Gammaproteobacteria</taxon>
        <taxon>Lysobacterales</taxon>
        <taxon>Lysobacteraceae</taxon>
        <taxon>Noviluteimonas</taxon>
    </lineage>
</organism>
<reference evidence="2 3" key="1">
    <citation type="submission" date="2021-03" db="EMBL/GenBank/DDBJ databases">
        <title>Complete Genome Sequences of Two Lysobacter Strains Isolated from Sea Water (Lysobacter caseinilyticus) and Soil (Lysobacter helvus) in South Korea.</title>
        <authorList>
            <person name="Watanabe Y."/>
            <person name="Arakawa K."/>
        </authorList>
    </citation>
    <scope>NUCLEOTIDE SEQUENCE [LARGE SCALE GENOMIC DNA]</scope>
    <source>
        <strain evidence="2 3">KVB24</strain>
    </source>
</reference>
<dbReference type="PANTHER" id="PTHR46388:SF2">
    <property type="entry name" value="NHL REPEAT-CONTAINING PROTEIN 2"/>
    <property type="match status" value="1"/>
</dbReference>
<name>A0ABM7Q7V8_9GAMM</name>
<evidence type="ECO:0008006" key="4">
    <source>
        <dbReference type="Google" id="ProtNLM"/>
    </source>
</evidence>
<keyword evidence="1" id="KW-0677">Repeat</keyword>
<gene>
    <name evidence="2" type="ORF">LYSCAS_25350</name>
</gene>
<dbReference type="SUPFAM" id="SSF75011">
    <property type="entry name" value="3-carboxy-cis,cis-mucoante lactonizing enzyme"/>
    <property type="match status" value="1"/>
</dbReference>
<dbReference type="SUPFAM" id="SSF52833">
    <property type="entry name" value="Thioredoxin-like"/>
    <property type="match status" value="1"/>
</dbReference>
<dbReference type="RefSeq" id="WP_213437830.1">
    <property type="nucleotide sequence ID" value="NZ_AP024545.1"/>
</dbReference>
<dbReference type="Gene3D" id="3.40.30.10">
    <property type="entry name" value="Glutaredoxin"/>
    <property type="match status" value="1"/>
</dbReference>
<sequence length="469" mass="50041">MGLAQVPGFPSTLQWLNAGVAPPGAMPGWLTAIAFANLGSAWSLQALQALQTLRARYPNRLRALVLHVPRFDHERDARRAMKRAHREGITLPLALDADWVAWQQFGVRVWPTVFLVDGMGQVQARIEGEGVLADLERRLQAMESDAPGDDPTLQRRVREPDLPLRFPMGLAVNAQYLYVADSGHHRILECSHAGRVLRQFGSGDPGLIDGDAGHASFQSPHGLTLMRDTLYVADCGNHAVRRINLRTGDIDTLCGNGRRGAPKEGPVRASQDVMLDSPRAVAAVNDQLHIALAGDNQVWSYDLGKATLTLRAGSGALDVKDGRGASAAFAQPVALAAVQQTVYVCDAAGSAIRSLQLRDNAVQTVVGQGAWAFGQADGPRTIAQLQEPQAIALDPDSPTLWIADAGNDRLRSLRLGGGDLTSHPLAQPLHGPAGMAVGAGAVWIADTDAHAVLRVEPKTGAVQHLPIGE</sequence>
<dbReference type="Gene3D" id="2.120.10.30">
    <property type="entry name" value="TolB, C-terminal domain"/>
    <property type="match status" value="2"/>
</dbReference>
<evidence type="ECO:0000256" key="1">
    <source>
        <dbReference type="ARBA" id="ARBA00022737"/>
    </source>
</evidence>
<keyword evidence="3" id="KW-1185">Reference proteome</keyword>
<protein>
    <recommendedName>
        <fullName evidence="4">NHL repeat-containing protein</fullName>
    </recommendedName>
</protein>
<dbReference type="PANTHER" id="PTHR46388">
    <property type="entry name" value="NHL REPEAT-CONTAINING PROTEIN 2"/>
    <property type="match status" value="1"/>
</dbReference>
<dbReference type="InterPro" id="IPR011042">
    <property type="entry name" value="6-blade_b-propeller_TolB-like"/>
</dbReference>
<evidence type="ECO:0000313" key="3">
    <source>
        <dbReference type="Proteomes" id="UP000681317"/>
    </source>
</evidence>
<dbReference type="InterPro" id="IPR001258">
    <property type="entry name" value="NHL_repeat"/>
</dbReference>
<dbReference type="Pfam" id="PF01436">
    <property type="entry name" value="NHL"/>
    <property type="match status" value="1"/>
</dbReference>
<dbReference type="InterPro" id="IPR036249">
    <property type="entry name" value="Thioredoxin-like_sf"/>
</dbReference>
<dbReference type="EMBL" id="AP024545">
    <property type="protein sequence ID" value="BCT93511.1"/>
    <property type="molecule type" value="Genomic_DNA"/>
</dbReference>
<accession>A0ABM7Q7V8</accession>
<dbReference type="Proteomes" id="UP000681317">
    <property type="component" value="Chromosome"/>
</dbReference>
<evidence type="ECO:0000313" key="2">
    <source>
        <dbReference type="EMBL" id="BCT93511.1"/>
    </source>
</evidence>